<accession>A0A0L0VHN2</accession>
<feature type="region of interest" description="Disordered" evidence="5">
    <location>
        <begin position="225"/>
        <end position="352"/>
    </location>
</feature>
<evidence type="ECO:0000256" key="4">
    <source>
        <dbReference type="ARBA" id="ARBA00023242"/>
    </source>
</evidence>
<dbReference type="PANTHER" id="PTHR15272">
    <property type="entry name" value="CHROMATIN ASSEMBLY FACTOR 1 SUBUNIT A CAF-1 SUBUNIT A"/>
    <property type="match status" value="1"/>
</dbReference>
<feature type="region of interest" description="Disordered" evidence="5">
    <location>
        <begin position="538"/>
        <end position="574"/>
    </location>
</feature>
<evidence type="ECO:0000256" key="1">
    <source>
        <dbReference type="ARBA" id="ARBA00004123"/>
    </source>
</evidence>
<protein>
    <recommendedName>
        <fullName evidence="6">Chromatin assembly factor 1 subunit A dimerization domain-containing protein</fullName>
    </recommendedName>
</protein>
<dbReference type="GO" id="GO:0006281">
    <property type="term" value="P:DNA repair"/>
    <property type="evidence" value="ECO:0007669"/>
    <property type="project" value="UniProtKB-KW"/>
</dbReference>
<dbReference type="InterPro" id="IPR022043">
    <property type="entry name" value="CAF1A_DD"/>
</dbReference>
<evidence type="ECO:0000313" key="8">
    <source>
        <dbReference type="Proteomes" id="UP000054564"/>
    </source>
</evidence>
<feature type="compositionally biased region" description="Basic residues" evidence="5">
    <location>
        <begin position="24"/>
        <end position="33"/>
    </location>
</feature>
<reference evidence="8" key="1">
    <citation type="submission" date="2014-03" db="EMBL/GenBank/DDBJ databases">
        <title>The Genome Sequence of Puccinia striiformis f. sp. tritici PST-78.</title>
        <authorList>
            <consortium name="The Broad Institute Genome Sequencing Platform"/>
            <person name="Cuomo C."/>
            <person name="Hulbert S."/>
            <person name="Chen X."/>
            <person name="Walker B."/>
            <person name="Young S.K."/>
            <person name="Zeng Q."/>
            <person name="Gargeya S."/>
            <person name="Fitzgerald M."/>
            <person name="Haas B."/>
            <person name="Abouelleil A."/>
            <person name="Alvarado L."/>
            <person name="Arachchi H.M."/>
            <person name="Berlin A.M."/>
            <person name="Chapman S.B."/>
            <person name="Goldberg J."/>
            <person name="Griggs A."/>
            <person name="Gujja S."/>
            <person name="Hansen M."/>
            <person name="Howarth C."/>
            <person name="Imamovic A."/>
            <person name="Larimer J."/>
            <person name="McCowan C."/>
            <person name="Montmayeur A."/>
            <person name="Murphy C."/>
            <person name="Neiman D."/>
            <person name="Pearson M."/>
            <person name="Priest M."/>
            <person name="Roberts A."/>
            <person name="Saif S."/>
            <person name="Shea T."/>
            <person name="Sisk P."/>
            <person name="Sykes S."/>
            <person name="Wortman J."/>
            <person name="Nusbaum C."/>
            <person name="Birren B."/>
        </authorList>
    </citation>
    <scope>NUCLEOTIDE SEQUENCE [LARGE SCALE GENOMIC DNA]</scope>
    <source>
        <strain evidence="8">race PST-78</strain>
    </source>
</reference>
<evidence type="ECO:0000256" key="3">
    <source>
        <dbReference type="ARBA" id="ARBA00023204"/>
    </source>
</evidence>
<keyword evidence="4" id="KW-0539">Nucleus</keyword>
<comment type="subcellular location">
    <subcellularLocation>
        <location evidence="1">Nucleus</location>
    </subcellularLocation>
</comment>
<name>A0A0L0VHN2_9BASI</name>
<proteinExistence type="predicted"/>
<evidence type="ECO:0000256" key="5">
    <source>
        <dbReference type="SAM" id="MobiDB-lite"/>
    </source>
</evidence>
<gene>
    <name evidence="7" type="ORF">PSTG_08212</name>
</gene>
<dbReference type="GO" id="GO:0033186">
    <property type="term" value="C:CAF-1 complex"/>
    <property type="evidence" value="ECO:0007669"/>
    <property type="project" value="TreeGrafter"/>
</dbReference>
<organism evidence="7 8">
    <name type="scientific">Puccinia striiformis f. sp. tritici PST-78</name>
    <dbReference type="NCBI Taxonomy" id="1165861"/>
    <lineage>
        <taxon>Eukaryota</taxon>
        <taxon>Fungi</taxon>
        <taxon>Dikarya</taxon>
        <taxon>Basidiomycota</taxon>
        <taxon>Pucciniomycotina</taxon>
        <taxon>Pucciniomycetes</taxon>
        <taxon>Pucciniales</taxon>
        <taxon>Pucciniaceae</taxon>
        <taxon>Puccinia</taxon>
    </lineage>
</organism>
<evidence type="ECO:0000256" key="2">
    <source>
        <dbReference type="ARBA" id="ARBA00022763"/>
    </source>
</evidence>
<dbReference type="PANTHER" id="PTHR15272:SF0">
    <property type="entry name" value="CHROMATIN ASSEMBLY FACTOR 1 SUBUNIT A"/>
    <property type="match status" value="1"/>
</dbReference>
<dbReference type="Proteomes" id="UP000054564">
    <property type="component" value="Unassembled WGS sequence"/>
</dbReference>
<dbReference type="GO" id="GO:0006334">
    <property type="term" value="P:nucleosome assembly"/>
    <property type="evidence" value="ECO:0007669"/>
    <property type="project" value="TreeGrafter"/>
</dbReference>
<dbReference type="AlphaFoldDB" id="A0A0L0VHN2"/>
<comment type="caution">
    <text evidence="7">The sequence shown here is derived from an EMBL/GenBank/DDBJ whole genome shotgun (WGS) entry which is preliminary data.</text>
</comment>
<feature type="domain" description="Chromatin assembly factor 1 subunit A dimerization" evidence="6">
    <location>
        <begin position="490"/>
        <end position="557"/>
    </location>
</feature>
<dbReference type="Pfam" id="PF12253">
    <property type="entry name" value="CAF1A_dimeriz"/>
    <property type="match status" value="1"/>
</dbReference>
<dbReference type="OrthoDB" id="440676at2759"/>
<feature type="compositionally biased region" description="Acidic residues" evidence="5">
    <location>
        <begin position="538"/>
        <end position="559"/>
    </location>
</feature>
<feature type="compositionally biased region" description="Basic and acidic residues" evidence="5">
    <location>
        <begin position="1"/>
        <end position="13"/>
    </location>
</feature>
<sequence length="814" mass="92047">MDKQQLKRKSPAEEKEEEEDNIKKIKTGHHHQTSKSVVELDKSRASLNIKQKPIELCEVSNQIKKNLVAVTEELESTAESINQLSSTQNILIACLVHESDQTIAELTKYVHSKLLPQTKLLIDEDEDQELKKPFDPLPLSVIESSINQVAKRVNYAPVQADLDWLPSNLPKGFQIWRWECKDLDGSIPSDLKDISQKRWAERQLIKPQLLSILSNLEPSEKETLLKKLNPNKRKSKNTNTDNDDTNKPKPLNLSQQRDSKKSSTQNSPIKTPKLKSSASSSQTGKESEDKVLTDKEIIKQQKEQKRKEKEELKLAEQRQKQKMGNLMSGWMSKSTPSSTNKKLASSSNQTLKTMTDPKQEGIEITAFFKNGVKQPSLKSQCSDFEKTFKAFNRKPNVQLAPINRFRPPSSATRSNIEKFTTDLSPQECLDQYLKSVRPTSTINGSSTKPMKMMTIREIVNGIAEAELTGSVDDTKKWRKTLQNRNLIQVKFLRFYEDVRPGYIGTWCKTSRLVSGRNPFGRETCLLDYDYDSEADWNEEDVEGEDLEQQSDGGQDEEGGEGMSSDLGDSGDEDGWLVGDDDEIEVVDDSENHAHNRALDVNTDQLDHHQLGKQNKINIKGPTRRKIVGPLIPLVKGPIWEDSLGILSNPIFESFRIQMINDAPIGLNPFTYQPTLIHRIINRPKLSTIGMKSGPLVLPLPCDQETETQPPLNKLNINEPIETENQPYHHHQINNGTGKFPIDLIPSLIQHVNGNRKPKPILLEDLKNLFANDHHRKVSKRSIEIFLPNVAVKVAGTWRIVDDGKTVKPTDSSSS</sequence>
<dbReference type="STRING" id="1165861.A0A0L0VHN2"/>
<evidence type="ECO:0000313" key="7">
    <source>
        <dbReference type="EMBL" id="KNE98474.1"/>
    </source>
</evidence>
<dbReference type="EMBL" id="AJIL01000056">
    <property type="protein sequence ID" value="KNE98474.1"/>
    <property type="molecule type" value="Genomic_DNA"/>
</dbReference>
<keyword evidence="3" id="KW-0234">DNA repair</keyword>
<feature type="compositionally biased region" description="Polar residues" evidence="5">
    <location>
        <begin position="331"/>
        <end position="352"/>
    </location>
</feature>
<feature type="compositionally biased region" description="Polar residues" evidence="5">
    <location>
        <begin position="252"/>
        <end position="284"/>
    </location>
</feature>
<keyword evidence="8" id="KW-1185">Reference proteome</keyword>
<evidence type="ECO:0000259" key="6">
    <source>
        <dbReference type="Pfam" id="PF12253"/>
    </source>
</evidence>
<dbReference type="GO" id="GO:0005634">
    <property type="term" value="C:nucleus"/>
    <property type="evidence" value="ECO:0007669"/>
    <property type="project" value="UniProtKB-SubCell"/>
</dbReference>
<feature type="compositionally biased region" description="Basic and acidic residues" evidence="5">
    <location>
        <begin position="285"/>
        <end position="319"/>
    </location>
</feature>
<feature type="region of interest" description="Disordered" evidence="5">
    <location>
        <begin position="1"/>
        <end position="39"/>
    </location>
</feature>
<keyword evidence="2" id="KW-0227">DNA damage</keyword>